<dbReference type="InterPro" id="IPR036380">
    <property type="entry name" value="Isochorismatase-like_sf"/>
</dbReference>
<dbReference type="PANTHER" id="PTHR43540">
    <property type="entry name" value="PEROXYUREIDOACRYLATE/UREIDOACRYLATE AMIDOHYDROLASE-RELATED"/>
    <property type="match status" value="1"/>
</dbReference>
<accession>A0A0C2W401</accession>
<reference evidence="4 5" key="1">
    <citation type="submission" date="2015-01" db="EMBL/GenBank/DDBJ databases">
        <title>Genome sequence of Jeotgalibacillus alimentarius.</title>
        <authorList>
            <person name="Goh K.M."/>
            <person name="Chan K.-G."/>
            <person name="Yaakop A.S."/>
            <person name="Ee R."/>
            <person name="Gan H.M."/>
            <person name="Chan C.S."/>
        </authorList>
    </citation>
    <scope>NUCLEOTIDE SEQUENCE [LARGE SCALE GENOMIC DNA]</scope>
    <source>
        <strain evidence="4 5">YKJ-13</strain>
    </source>
</reference>
<dbReference type="Proteomes" id="UP000031950">
    <property type="component" value="Unassembled WGS sequence"/>
</dbReference>
<dbReference type="InterPro" id="IPR050272">
    <property type="entry name" value="Isochorismatase-like_hydrls"/>
</dbReference>
<dbReference type="SUPFAM" id="SSF52499">
    <property type="entry name" value="Isochorismatase-like hydrolases"/>
    <property type="match status" value="1"/>
</dbReference>
<dbReference type="CDD" id="cd00431">
    <property type="entry name" value="cysteine_hydrolases"/>
    <property type="match status" value="1"/>
</dbReference>
<keyword evidence="2" id="KW-0378">Hydrolase</keyword>
<dbReference type="STRING" id="135826.KP77_08530"/>
<evidence type="ECO:0000313" key="4">
    <source>
        <dbReference type="EMBL" id="KIL51341.1"/>
    </source>
</evidence>
<evidence type="ECO:0000259" key="3">
    <source>
        <dbReference type="Pfam" id="PF00857"/>
    </source>
</evidence>
<evidence type="ECO:0000256" key="1">
    <source>
        <dbReference type="ARBA" id="ARBA00006336"/>
    </source>
</evidence>
<evidence type="ECO:0000256" key="2">
    <source>
        <dbReference type="ARBA" id="ARBA00022801"/>
    </source>
</evidence>
<feature type="domain" description="Isochorismatase-like" evidence="3">
    <location>
        <begin position="4"/>
        <end position="166"/>
    </location>
</feature>
<dbReference type="OrthoDB" id="4305745at2"/>
<name>A0A0C2W401_9BACL</name>
<evidence type="ECO:0000313" key="5">
    <source>
        <dbReference type="Proteomes" id="UP000031950"/>
    </source>
</evidence>
<sequence length="180" mass="20311">MKKSALLLIDMMNHMEFEGGDDLLKNTIPMVDRLKKLKDRAKREGLPVIYVNDNFDHWQDNTDAVIEECMNSKGKPVVEKIVPEDDDYFIIKPKHSGFYGTQLDILLKQLDVERVIIAGVATDICVLFTANDAHMREYDICVPEDCSAAESQEAHDSAMRIIKQSLNADIQSGEKLALGE</sequence>
<proteinExistence type="inferred from homology"/>
<protein>
    <submittedName>
        <fullName evidence="4">Isochorismatase</fullName>
    </submittedName>
</protein>
<organism evidence="4 5">
    <name type="scientific">Jeotgalibacillus alimentarius</name>
    <dbReference type="NCBI Taxonomy" id="135826"/>
    <lineage>
        <taxon>Bacteria</taxon>
        <taxon>Bacillati</taxon>
        <taxon>Bacillota</taxon>
        <taxon>Bacilli</taxon>
        <taxon>Bacillales</taxon>
        <taxon>Caryophanaceae</taxon>
        <taxon>Jeotgalibacillus</taxon>
    </lineage>
</organism>
<keyword evidence="5" id="KW-1185">Reference proteome</keyword>
<comment type="similarity">
    <text evidence="1">Belongs to the isochorismatase family.</text>
</comment>
<dbReference type="RefSeq" id="WP_041121496.1">
    <property type="nucleotide sequence ID" value="NZ_JXRQ01000015.1"/>
</dbReference>
<gene>
    <name evidence="4" type="ORF">KP77_08530</name>
</gene>
<dbReference type="AlphaFoldDB" id="A0A0C2W401"/>
<dbReference type="PANTHER" id="PTHR43540:SF6">
    <property type="entry name" value="ISOCHORISMATASE-LIKE DOMAIN-CONTAINING PROTEIN"/>
    <property type="match status" value="1"/>
</dbReference>
<dbReference type="Gene3D" id="3.40.50.850">
    <property type="entry name" value="Isochorismatase-like"/>
    <property type="match status" value="1"/>
</dbReference>
<dbReference type="Pfam" id="PF00857">
    <property type="entry name" value="Isochorismatase"/>
    <property type="match status" value="1"/>
</dbReference>
<dbReference type="InterPro" id="IPR000868">
    <property type="entry name" value="Isochorismatase-like_dom"/>
</dbReference>
<dbReference type="GO" id="GO:0016787">
    <property type="term" value="F:hydrolase activity"/>
    <property type="evidence" value="ECO:0007669"/>
    <property type="project" value="UniProtKB-KW"/>
</dbReference>
<dbReference type="EMBL" id="JXRQ01000015">
    <property type="protein sequence ID" value="KIL51341.1"/>
    <property type="molecule type" value="Genomic_DNA"/>
</dbReference>
<dbReference type="PATRIC" id="fig|135826.4.peg.847"/>
<comment type="caution">
    <text evidence="4">The sequence shown here is derived from an EMBL/GenBank/DDBJ whole genome shotgun (WGS) entry which is preliminary data.</text>
</comment>